<sequence>MSVLGSSRLGFVLVAAACVTATGCKKSGEGATSPDVEVAEVAEASSQDPLAELDALEGRMVELGLPVARAKAAAEPPAEASPDDAFVTEGEAEGADLPVGEPGPAGVATDASVAQAPRRDEGDRCMDLCGLSESICELEVRICTLSESHAGDPIYADACERAVDDCATAGDACDRCES</sequence>
<dbReference type="OrthoDB" id="9884800at2"/>
<reference evidence="2 3" key="1">
    <citation type="submission" date="2018-03" db="EMBL/GenBank/DDBJ databases">
        <title>Draft Genome Sequences of the Obligatory Marine Myxobacteria Enhygromyxa salina SWB005.</title>
        <authorList>
            <person name="Poehlein A."/>
            <person name="Moghaddam J.A."/>
            <person name="Harms H."/>
            <person name="Alanjari M."/>
            <person name="Koenig G.M."/>
            <person name="Daniel R."/>
            <person name="Schaeberle T.F."/>
        </authorList>
    </citation>
    <scope>NUCLEOTIDE SEQUENCE [LARGE SCALE GENOMIC DNA]</scope>
    <source>
        <strain evidence="2 3">SWB005</strain>
    </source>
</reference>
<dbReference type="EMBL" id="PVNK01000017">
    <property type="protein sequence ID" value="PRQ05266.1"/>
    <property type="molecule type" value="Genomic_DNA"/>
</dbReference>
<dbReference type="AlphaFoldDB" id="A0A2S9YJQ4"/>
<dbReference type="Proteomes" id="UP000237968">
    <property type="component" value="Unassembled WGS sequence"/>
</dbReference>
<comment type="caution">
    <text evidence="2">The sequence shown here is derived from an EMBL/GenBank/DDBJ whole genome shotgun (WGS) entry which is preliminary data.</text>
</comment>
<gene>
    <name evidence="2" type="ORF">ENSA5_03850</name>
</gene>
<name>A0A2S9YJQ4_9BACT</name>
<evidence type="ECO:0000313" key="3">
    <source>
        <dbReference type="Proteomes" id="UP000237968"/>
    </source>
</evidence>
<accession>A0A2S9YJQ4</accession>
<protein>
    <submittedName>
        <fullName evidence="2">Uncharacterized protein</fullName>
    </submittedName>
</protein>
<keyword evidence="3" id="KW-1185">Reference proteome</keyword>
<proteinExistence type="predicted"/>
<feature type="region of interest" description="Disordered" evidence="1">
    <location>
        <begin position="71"/>
        <end position="108"/>
    </location>
</feature>
<evidence type="ECO:0000313" key="2">
    <source>
        <dbReference type="EMBL" id="PRQ05266.1"/>
    </source>
</evidence>
<evidence type="ECO:0000256" key="1">
    <source>
        <dbReference type="SAM" id="MobiDB-lite"/>
    </source>
</evidence>
<feature type="compositionally biased region" description="Low complexity" evidence="1">
    <location>
        <begin position="71"/>
        <end position="85"/>
    </location>
</feature>
<dbReference type="RefSeq" id="WP_146155218.1">
    <property type="nucleotide sequence ID" value="NZ_PVNK01000017.1"/>
</dbReference>
<organism evidence="2 3">
    <name type="scientific">Enhygromyxa salina</name>
    <dbReference type="NCBI Taxonomy" id="215803"/>
    <lineage>
        <taxon>Bacteria</taxon>
        <taxon>Pseudomonadati</taxon>
        <taxon>Myxococcota</taxon>
        <taxon>Polyangia</taxon>
        <taxon>Nannocystales</taxon>
        <taxon>Nannocystaceae</taxon>
        <taxon>Enhygromyxa</taxon>
    </lineage>
</organism>